<organism evidence="3">
    <name type="scientific">Laccaria bicolor (strain S238N-H82 / ATCC MYA-4686)</name>
    <name type="common">Bicoloured deceiver</name>
    <name type="synonym">Laccaria laccata var. bicolor</name>
    <dbReference type="NCBI Taxonomy" id="486041"/>
    <lineage>
        <taxon>Eukaryota</taxon>
        <taxon>Fungi</taxon>
        <taxon>Dikarya</taxon>
        <taxon>Basidiomycota</taxon>
        <taxon>Agaricomycotina</taxon>
        <taxon>Agaricomycetes</taxon>
        <taxon>Agaricomycetidae</taxon>
        <taxon>Agaricales</taxon>
        <taxon>Agaricineae</taxon>
        <taxon>Hydnangiaceae</taxon>
        <taxon>Laccaria</taxon>
    </lineage>
</organism>
<feature type="compositionally biased region" description="Basic residues" evidence="1">
    <location>
        <begin position="433"/>
        <end position="449"/>
    </location>
</feature>
<dbReference type="AlphaFoldDB" id="B0CZB5"/>
<feature type="compositionally biased region" description="Low complexity" evidence="1">
    <location>
        <begin position="482"/>
        <end position="491"/>
    </location>
</feature>
<evidence type="ECO:0000313" key="2">
    <source>
        <dbReference type="EMBL" id="EDR12122.1"/>
    </source>
</evidence>
<accession>B0CZB5</accession>
<protein>
    <submittedName>
        <fullName evidence="2">Predicted protein</fullName>
    </submittedName>
</protein>
<name>B0CZB5_LACBS</name>
<dbReference type="HOGENOM" id="CLU_035160_1_0_1"/>
<proteinExistence type="predicted"/>
<evidence type="ECO:0000256" key="1">
    <source>
        <dbReference type="SAM" id="MobiDB-lite"/>
    </source>
</evidence>
<keyword evidence="3" id="KW-1185">Reference proteome</keyword>
<feature type="region of interest" description="Disordered" evidence="1">
    <location>
        <begin position="429"/>
        <end position="540"/>
    </location>
</feature>
<dbReference type="GeneID" id="6072860"/>
<dbReference type="EMBL" id="DS547094">
    <property type="protein sequence ID" value="EDR12122.1"/>
    <property type="molecule type" value="Genomic_DNA"/>
</dbReference>
<dbReference type="InParanoid" id="B0CZB5"/>
<feature type="compositionally biased region" description="Acidic residues" evidence="1">
    <location>
        <begin position="456"/>
        <end position="468"/>
    </location>
</feature>
<dbReference type="KEGG" id="lbc:LACBIDRAFT_323163"/>
<sequence>MDLCLLIHSPSPTPSNHVPVITSQPPLVDIVLPSELGPTVILPGLSPPANSSPPLSALFITQPEQPARPLMTIPPIPSSLNSVATLSSTRVFVDTGGATSFAGRHPLKDVQEPRFRVRGSKTDAAKLHEAVKVAERAEKASNLRDGVDAIVKSQDSEIKELSERLCVTEKTIRNLVNGETHYKKRCEPNTFNALVHMASNEMNSDLGPGDRHTLKDIQETVRHGMDNDAFSKSHISEAMQMLKDSREVRTMGSRSSNTTAYADARAMAASITDKIMNLGMRTGVTGIALFAKGHIHDDFADTIVQFNDSATFFLDVFNMEAVDVCSKFQQWVCNQKQNFKVPDNLQTAQNECATLIKRGLCMITNIPNLGMNYLNYRTSIVQKHHVQLLGWPAGIPFVNPHQLTTTTTARELQKALTVSTCKWVDIEGGQSTGKKRKQRSDKGKKRKHTMATNDKEDQEDEEDEDDNQENERPGPTKKHKSAASTKRSTAAGNKSKAAGTSRKSKVTPSAAKKASRILGTLPPAAPKSNEFIDTEEESDG</sequence>
<reference evidence="2 3" key="1">
    <citation type="journal article" date="2008" name="Nature">
        <title>The genome of Laccaria bicolor provides insights into mycorrhizal symbiosis.</title>
        <authorList>
            <person name="Martin F."/>
            <person name="Aerts A."/>
            <person name="Ahren D."/>
            <person name="Brun A."/>
            <person name="Danchin E.G.J."/>
            <person name="Duchaussoy F."/>
            <person name="Gibon J."/>
            <person name="Kohler A."/>
            <person name="Lindquist E."/>
            <person name="Pereda V."/>
            <person name="Salamov A."/>
            <person name="Shapiro H.J."/>
            <person name="Wuyts J."/>
            <person name="Blaudez D."/>
            <person name="Buee M."/>
            <person name="Brokstein P."/>
            <person name="Canbaeck B."/>
            <person name="Cohen D."/>
            <person name="Courty P.E."/>
            <person name="Coutinho P.M."/>
            <person name="Delaruelle C."/>
            <person name="Detter J.C."/>
            <person name="Deveau A."/>
            <person name="DiFazio S."/>
            <person name="Duplessis S."/>
            <person name="Fraissinet-Tachet L."/>
            <person name="Lucic E."/>
            <person name="Frey-Klett P."/>
            <person name="Fourrey C."/>
            <person name="Feussner I."/>
            <person name="Gay G."/>
            <person name="Grimwood J."/>
            <person name="Hoegger P.J."/>
            <person name="Jain P."/>
            <person name="Kilaru S."/>
            <person name="Labbe J."/>
            <person name="Lin Y.C."/>
            <person name="Legue V."/>
            <person name="Le Tacon F."/>
            <person name="Marmeisse R."/>
            <person name="Melayah D."/>
            <person name="Montanini B."/>
            <person name="Muratet M."/>
            <person name="Nehls U."/>
            <person name="Niculita-Hirzel H."/>
            <person name="Oudot-Le Secq M.P."/>
            <person name="Peter M."/>
            <person name="Quesneville H."/>
            <person name="Rajashekar B."/>
            <person name="Reich M."/>
            <person name="Rouhier N."/>
            <person name="Schmutz J."/>
            <person name="Yin T."/>
            <person name="Chalot M."/>
            <person name="Henrissat B."/>
            <person name="Kuees U."/>
            <person name="Lucas S."/>
            <person name="Van de Peer Y."/>
            <person name="Podila G.K."/>
            <person name="Polle A."/>
            <person name="Pukkila P.J."/>
            <person name="Richardson P.M."/>
            <person name="Rouze P."/>
            <person name="Sanders I.R."/>
            <person name="Stajich J.E."/>
            <person name="Tunlid A."/>
            <person name="Tuskan G."/>
            <person name="Grigoriev I.V."/>
        </authorList>
    </citation>
    <scope>NUCLEOTIDE SEQUENCE [LARGE SCALE GENOMIC DNA]</scope>
    <source>
        <strain evidence="3">S238N-H82 / ATCC MYA-4686</strain>
    </source>
</reference>
<dbReference type="STRING" id="486041.B0CZB5"/>
<gene>
    <name evidence="2" type="ORF">LACBIDRAFT_323163</name>
</gene>
<dbReference type="Proteomes" id="UP000001194">
    <property type="component" value="Unassembled WGS sequence"/>
</dbReference>
<dbReference type="OrthoDB" id="3253416at2759"/>
<dbReference type="RefSeq" id="XP_001876386.1">
    <property type="nucleotide sequence ID" value="XM_001876351.1"/>
</dbReference>
<evidence type="ECO:0000313" key="3">
    <source>
        <dbReference type="Proteomes" id="UP000001194"/>
    </source>
</evidence>